<dbReference type="PANTHER" id="PTHR33908">
    <property type="entry name" value="MANNOSYLTRANSFERASE YKCB-RELATED"/>
    <property type="match status" value="1"/>
</dbReference>
<dbReference type="AlphaFoldDB" id="W7YBA1"/>
<dbReference type="GO" id="GO:0005886">
    <property type="term" value="C:plasma membrane"/>
    <property type="evidence" value="ECO:0007669"/>
    <property type="project" value="UniProtKB-SubCell"/>
</dbReference>
<feature type="transmembrane region" description="Helical" evidence="8">
    <location>
        <begin position="114"/>
        <end position="134"/>
    </location>
</feature>
<dbReference type="GO" id="GO:0009103">
    <property type="term" value="P:lipopolysaccharide biosynthetic process"/>
    <property type="evidence" value="ECO:0007669"/>
    <property type="project" value="UniProtKB-ARBA"/>
</dbReference>
<feature type="transmembrane region" description="Helical" evidence="8">
    <location>
        <begin position="213"/>
        <end position="231"/>
    </location>
</feature>
<evidence type="ECO:0000256" key="4">
    <source>
        <dbReference type="ARBA" id="ARBA00022679"/>
    </source>
</evidence>
<accession>W7YBA1</accession>
<sequence length="361" mass="41977">MHNNLDTNLLKIENWLKNKSNYIFYILLFFYMLFSLLYFNIKPSIAGDDSSYIIRAIHFLESDKFPTYQGPLYPLFLSLIIWITGMNLVILKLTSTVFMIGFIILFYKNFKNKISYISLFYTIGILSTSNYFLYFSSQTYSEAFFIFLQSIFFYLVFKGITHKSSSWKPNTKEVCLIVLTALLCVVLFLTRTVGFGAILAITVFYILQKQYARTFYITVVFTAMLVSFFTIRASAWDIPARSGEQSLQLLQKDPYNKSKGKEDLKGFLIRFKDNSNLYLSKHLMHITGLTSSSDRKTRPVLTLILYIIFALGIVVFARKSKPLFFTAIYLAIMLGITFFSLQKKWDQYRLIIFCSHGITYA</sequence>
<name>W7YBA1_9BACT</name>
<gene>
    <name evidence="9" type="ORF">JCM21142_290</name>
</gene>
<evidence type="ECO:0000313" key="10">
    <source>
        <dbReference type="Proteomes" id="UP000019402"/>
    </source>
</evidence>
<proteinExistence type="predicted"/>
<dbReference type="STRING" id="869213.GCA_000517085_03210"/>
<keyword evidence="5 8" id="KW-0812">Transmembrane</keyword>
<feature type="transmembrane region" description="Helical" evidence="8">
    <location>
        <begin position="79"/>
        <end position="107"/>
    </location>
</feature>
<dbReference type="EMBL" id="BAMD01000002">
    <property type="protein sequence ID" value="GAF01676.1"/>
    <property type="molecule type" value="Genomic_DNA"/>
</dbReference>
<feature type="transmembrane region" description="Helical" evidence="8">
    <location>
        <begin position="21"/>
        <end position="41"/>
    </location>
</feature>
<keyword evidence="3" id="KW-0328">Glycosyltransferase</keyword>
<evidence type="ECO:0000256" key="3">
    <source>
        <dbReference type="ARBA" id="ARBA00022676"/>
    </source>
</evidence>
<comment type="caution">
    <text evidence="9">The sequence shown here is derived from an EMBL/GenBank/DDBJ whole genome shotgun (WGS) entry which is preliminary data.</text>
</comment>
<feature type="transmembrane region" description="Helical" evidence="8">
    <location>
        <begin position="300"/>
        <end position="317"/>
    </location>
</feature>
<feature type="transmembrane region" description="Helical" evidence="8">
    <location>
        <begin position="177"/>
        <end position="207"/>
    </location>
</feature>
<keyword evidence="7 8" id="KW-0472">Membrane</keyword>
<feature type="transmembrane region" description="Helical" evidence="8">
    <location>
        <begin position="323"/>
        <end position="341"/>
    </location>
</feature>
<keyword evidence="4" id="KW-0808">Transferase</keyword>
<dbReference type="GO" id="GO:0016763">
    <property type="term" value="F:pentosyltransferase activity"/>
    <property type="evidence" value="ECO:0007669"/>
    <property type="project" value="TreeGrafter"/>
</dbReference>
<evidence type="ECO:0000313" key="9">
    <source>
        <dbReference type="EMBL" id="GAF01676.1"/>
    </source>
</evidence>
<evidence type="ECO:0008006" key="11">
    <source>
        <dbReference type="Google" id="ProtNLM"/>
    </source>
</evidence>
<dbReference type="Proteomes" id="UP000019402">
    <property type="component" value="Unassembled WGS sequence"/>
</dbReference>
<organism evidence="9 10">
    <name type="scientific">Saccharicrinis fermentans DSM 9555 = JCM 21142</name>
    <dbReference type="NCBI Taxonomy" id="869213"/>
    <lineage>
        <taxon>Bacteria</taxon>
        <taxon>Pseudomonadati</taxon>
        <taxon>Bacteroidota</taxon>
        <taxon>Bacteroidia</taxon>
        <taxon>Marinilabiliales</taxon>
        <taxon>Marinilabiliaceae</taxon>
        <taxon>Saccharicrinis</taxon>
    </lineage>
</organism>
<keyword evidence="10" id="KW-1185">Reference proteome</keyword>
<evidence type="ECO:0000256" key="6">
    <source>
        <dbReference type="ARBA" id="ARBA00022989"/>
    </source>
</evidence>
<feature type="transmembrane region" description="Helical" evidence="8">
    <location>
        <begin position="140"/>
        <end position="157"/>
    </location>
</feature>
<evidence type="ECO:0000256" key="7">
    <source>
        <dbReference type="ARBA" id="ARBA00023136"/>
    </source>
</evidence>
<reference evidence="9 10" key="1">
    <citation type="journal article" date="2014" name="Genome Announc.">
        <title>Draft Genome Sequence of Cytophaga fermentans JCM 21142T, a Facultative Anaerobe Isolated from Marine Mud.</title>
        <authorList>
            <person name="Starns D."/>
            <person name="Oshima K."/>
            <person name="Suda W."/>
            <person name="Iino T."/>
            <person name="Yuki M."/>
            <person name="Inoue J."/>
            <person name="Kitamura K."/>
            <person name="Iida T."/>
            <person name="Darby A."/>
            <person name="Hattori M."/>
            <person name="Ohkuma M."/>
        </authorList>
    </citation>
    <scope>NUCLEOTIDE SEQUENCE [LARGE SCALE GENOMIC DNA]</scope>
    <source>
        <strain evidence="9 10">JCM 21142</strain>
    </source>
</reference>
<protein>
    <recommendedName>
        <fullName evidence="11">Glycosyltransferase RgtA/B/C/D-like domain-containing protein</fullName>
    </recommendedName>
</protein>
<evidence type="ECO:0000256" key="8">
    <source>
        <dbReference type="SAM" id="Phobius"/>
    </source>
</evidence>
<dbReference type="eggNOG" id="ENOG5032SF6">
    <property type="taxonomic scope" value="Bacteria"/>
</dbReference>
<dbReference type="InterPro" id="IPR050297">
    <property type="entry name" value="LipidA_mod_glycosyltrf_83"/>
</dbReference>
<keyword evidence="2" id="KW-1003">Cell membrane</keyword>
<dbReference type="PANTHER" id="PTHR33908:SF11">
    <property type="entry name" value="MEMBRANE PROTEIN"/>
    <property type="match status" value="1"/>
</dbReference>
<evidence type="ECO:0000256" key="1">
    <source>
        <dbReference type="ARBA" id="ARBA00004651"/>
    </source>
</evidence>
<keyword evidence="6 8" id="KW-1133">Transmembrane helix</keyword>
<comment type="subcellular location">
    <subcellularLocation>
        <location evidence="1">Cell membrane</location>
        <topology evidence="1">Multi-pass membrane protein</topology>
    </subcellularLocation>
</comment>
<evidence type="ECO:0000256" key="2">
    <source>
        <dbReference type="ARBA" id="ARBA00022475"/>
    </source>
</evidence>
<evidence type="ECO:0000256" key="5">
    <source>
        <dbReference type="ARBA" id="ARBA00022692"/>
    </source>
</evidence>